<keyword evidence="2" id="KW-1185">Reference proteome</keyword>
<organism evidence="1 2">
    <name type="scientific">Violaceomyces palustris</name>
    <dbReference type="NCBI Taxonomy" id="1673888"/>
    <lineage>
        <taxon>Eukaryota</taxon>
        <taxon>Fungi</taxon>
        <taxon>Dikarya</taxon>
        <taxon>Basidiomycota</taxon>
        <taxon>Ustilaginomycotina</taxon>
        <taxon>Ustilaginomycetes</taxon>
        <taxon>Violaceomycetales</taxon>
        <taxon>Violaceomycetaceae</taxon>
        <taxon>Violaceomyces</taxon>
    </lineage>
</organism>
<proteinExistence type="predicted"/>
<evidence type="ECO:0000313" key="2">
    <source>
        <dbReference type="Proteomes" id="UP000245626"/>
    </source>
</evidence>
<reference evidence="1 2" key="1">
    <citation type="journal article" date="2018" name="Mol. Biol. Evol.">
        <title>Broad Genomic Sampling Reveals a Smut Pathogenic Ancestry of the Fungal Clade Ustilaginomycotina.</title>
        <authorList>
            <person name="Kijpornyongpan T."/>
            <person name="Mondo S.J."/>
            <person name="Barry K."/>
            <person name="Sandor L."/>
            <person name="Lee J."/>
            <person name="Lipzen A."/>
            <person name="Pangilinan J."/>
            <person name="LaButti K."/>
            <person name="Hainaut M."/>
            <person name="Henrissat B."/>
            <person name="Grigoriev I.V."/>
            <person name="Spatafora J.W."/>
            <person name="Aime M.C."/>
        </authorList>
    </citation>
    <scope>NUCLEOTIDE SEQUENCE [LARGE SCALE GENOMIC DNA]</scope>
    <source>
        <strain evidence="1 2">SA 807</strain>
    </source>
</reference>
<dbReference type="EMBL" id="KZ820130">
    <property type="protein sequence ID" value="PWN48874.1"/>
    <property type="molecule type" value="Genomic_DNA"/>
</dbReference>
<sequence length="583" mass="64951">MASTLFPPTYRLSTTQRPPPTPPRNETPKIPATPRGTPVLEKSCPNVPAPVPKALVFSPCSTWIRFPGISDGGSLEESMDVVNRDSSKTSSDGRGGAHSAGGKEEGQEEEVEEEDAASSSRLPKRKVSVFFGYCGIGYSGLQINPGVKTIEGDIFEAFCKAGAVSKENAVNPNKVGLTRAARTDRGVHAAGNLLSLKLILEPPLPEGYAPGSLVEYVNTLLPPFIRIWGLTRVQNGFNARTNCDSRLYEYLLPTYVFLPPKPASSMWEMIKRMRDESKAEGHGEGEGEEGSDAQQSLDSVLDHPFWNEQGSEQDFASDVKSKKKWRMPKEKLEHVRKIFSKYEGSHNFHNFTVGKEFRDRSAQRFMKKLSVSDPKIINGTEWVSIKFHGQSFMLHQIRKMIGLLVLVARTNAPPSLIPETYGPARIHVPKAPGLGLLLEEPLFGGYNQRIAENNRRIEKLGRKADEDMKRDPVEYTAYKEQMEAFKQTFIYDRIMIQEEETSEFAKWLNYLDVFQGPDFEYLNPKGVIPPQCVLKVGEKRREPGGQPKTSKASSSEQVEGKPEQEGSDSEDELDGVNQAELEG</sequence>
<accession>A0ACD0NSV4</accession>
<dbReference type="Proteomes" id="UP000245626">
    <property type="component" value="Unassembled WGS sequence"/>
</dbReference>
<protein>
    <submittedName>
        <fullName evidence="1">Pseudouridine synthase</fullName>
    </submittedName>
</protein>
<name>A0ACD0NSV4_9BASI</name>
<evidence type="ECO:0000313" key="1">
    <source>
        <dbReference type="EMBL" id="PWN48874.1"/>
    </source>
</evidence>
<gene>
    <name evidence="1" type="ORF">IE53DRAFT_375381</name>
</gene>